<keyword evidence="8" id="KW-0067">ATP-binding</keyword>
<dbReference type="InterPro" id="IPR036855">
    <property type="entry name" value="Znf_CCCH_sf"/>
</dbReference>
<accession>A0A9D4U7P3</accession>
<dbReference type="InterPro" id="IPR011545">
    <property type="entry name" value="DEAD/DEAH_box_helicase_dom"/>
</dbReference>
<evidence type="ECO:0000256" key="10">
    <source>
        <dbReference type="SAM" id="MobiDB-lite"/>
    </source>
</evidence>
<dbReference type="Pfam" id="PF10354">
    <property type="entry name" value="BMT5-like"/>
    <property type="match status" value="1"/>
</dbReference>
<evidence type="ECO:0000256" key="9">
    <source>
        <dbReference type="PROSITE-ProRule" id="PRU00723"/>
    </source>
</evidence>
<evidence type="ECO:0000259" key="12">
    <source>
        <dbReference type="PROSITE" id="PS51192"/>
    </source>
</evidence>
<keyword evidence="7 9" id="KW-0862">Zinc</keyword>
<keyword evidence="3" id="KW-0547">Nucleotide-binding</keyword>
<evidence type="ECO:0000256" key="8">
    <source>
        <dbReference type="ARBA" id="ARBA00022840"/>
    </source>
</evidence>
<dbReference type="GO" id="GO:0070042">
    <property type="term" value="F:rRNA (uridine-N3-)-methyltransferase activity"/>
    <property type="evidence" value="ECO:0007669"/>
    <property type="project" value="InterPro"/>
</dbReference>
<keyword evidence="15" id="KW-1185">Reference proteome</keyword>
<dbReference type="SUPFAM" id="SSF90229">
    <property type="entry name" value="CCCH zinc finger"/>
    <property type="match status" value="1"/>
</dbReference>
<feature type="domain" description="C3H1-type" evidence="11">
    <location>
        <begin position="733"/>
        <end position="760"/>
    </location>
</feature>
<evidence type="ECO:0000256" key="5">
    <source>
        <dbReference type="ARBA" id="ARBA00022801"/>
    </source>
</evidence>
<organism evidence="14 15">
    <name type="scientific">Adiantum capillus-veneris</name>
    <name type="common">Maidenhair fern</name>
    <dbReference type="NCBI Taxonomy" id="13818"/>
    <lineage>
        <taxon>Eukaryota</taxon>
        <taxon>Viridiplantae</taxon>
        <taxon>Streptophyta</taxon>
        <taxon>Embryophyta</taxon>
        <taxon>Tracheophyta</taxon>
        <taxon>Polypodiopsida</taxon>
        <taxon>Polypodiidae</taxon>
        <taxon>Polypodiales</taxon>
        <taxon>Pteridineae</taxon>
        <taxon>Pteridaceae</taxon>
        <taxon>Vittarioideae</taxon>
        <taxon>Adiantum</taxon>
    </lineage>
</organism>
<dbReference type="Gene3D" id="4.10.1000.10">
    <property type="entry name" value="Zinc finger, CCCH-type"/>
    <property type="match status" value="1"/>
</dbReference>
<keyword evidence="1" id="KW-0934">Plastid</keyword>
<dbReference type="SMART" id="SM00490">
    <property type="entry name" value="HELICc"/>
    <property type="match status" value="1"/>
</dbReference>
<dbReference type="SUPFAM" id="SSF52540">
    <property type="entry name" value="P-loop containing nucleoside triphosphate hydrolases"/>
    <property type="match status" value="1"/>
</dbReference>
<feature type="region of interest" description="Disordered" evidence="10">
    <location>
        <begin position="1"/>
        <end position="22"/>
    </location>
</feature>
<dbReference type="CDD" id="cd18791">
    <property type="entry name" value="SF2_C_RHA"/>
    <property type="match status" value="1"/>
</dbReference>
<name>A0A9D4U7P3_ADICA</name>
<comment type="caution">
    <text evidence="14">The sequence shown here is derived from an EMBL/GenBank/DDBJ whole genome shotgun (WGS) entry which is preliminary data.</text>
</comment>
<keyword evidence="4 9" id="KW-0863">Zinc-finger</keyword>
<evidence type="ECO:0000259" key="11">
    <source>
        <dbReference type="PROSITE" id="PS50103"/>
    </source>
</evidence>
<dbReference type="Pfam" id="PF00271">
    <property type="entry name" value="Helicase_C"/>
    <property type="match status" value="1"/>
</dbReference>
<dbReference type="InterPro" id="IPR019446">
    <property type="entry name" value="BMT5-like"/>
</dbReference>
<keyword evidence="2 9" id="KW-0479">Metal-binding</keyword>
<dbReference type="GO" id="GO:0004386">
    <property type="term" value="F:helicase activity"/>
    <property type="evidence" value="ECO:0007669"/>
    <property type="project" value="UniProtKB-KW"/>
</dbReference>
<evidence type="ECO:0000256" key="4">
    <source>
        <dbReference type="ARBA" id="ARBA00022771"/>
    </source>
</evidence>
<dbReference type="EMBL" id="JABFUD020000021">
    <property type="protein sequence ID" value="KAI5062983.1"/>
    <property type="molecule type" value="Genomic_DNA"/>
</dbReference>
<keyword evidence="6" id="KW-0347">Helicase</keyword>
<dbReference type="SMART" id="SM00356">
    <property type="entry name" value="ZnF_C3H1"/>
    <property type="match status" value="2"/>
</dbReference>
<keyword evidence="1" id="KW-0150">Chloroplast</keyword>
<dbReference type="PANTHER" id="PTHR18934:SF221">
    <property type="entry name" value="ATP-DEPENDENT RNA HELICASE DHX34-RELATED"/>
    <property type="match status" value="1"/>
</dbReference>
<dbReference type="PROSITE" id="PS50103">
    <property type="entry name" value="ZF_C3H1"/>
    <property type="match status" value="2"/>
</dbReference>
<dbReference type="Pfam" id="PF00642">
    <property type="entry name" value="zf-CCCH"/>
    <property type="match status" value="1"/>
</dbReference>
<dbReference type="Pfam" id="PF18044">
    <property type="entry name" value="zf-CCCH_4"/>
    <property type="match status" value="1"/>
</dbReference>
<evidence type="ECO:0000256" key="1">
    <source>
        <dbReference type="ARBA" id="ARBA00022528"/>
    </source>
</evidence>
<dbReference type="GO" id="GO:0005524">
    <property type="term" value="F:ATP binding"/>
    <property type="evidence" value="ECO:0007669"/>
    <property type="project" value="UniProtKB-KW"/>
</dbReference>
<reference evidence="14" key="1">
    <citation type="submission" date="2021-01" db="EMBL/GenBank/DDBJ databases">
        <title>Adiantum capillus-veneris genome.</title>
        <authorList>
            <person name="Fang Y."/>
            <person name="Liao Q."/>
        </authorList>
    </citation>
    <scope>NUCLEOTIDE SEQUENCE</scope>
    <source>
        <strain evidence="14">H3</strain>
        <tissue evidence="14">Leaf</tissue>
    </source>
</reference>
<feature type="zinc finger region" description="C3H1-type" evidence="9">
    <location>
        <begin position="733"/>
        <end position="760"/>
    </location>
</feature>
<dbReference type="Pfam" id="PF00270">
    <property type="entry name" value="DEAD"/>
    <property type="match status" value="1"/>
</dbReference>
<evidence type="ECO:0000259" key="13">
    <source>
        <dbReference type="PROSITE" id="PS51194"/>
    </source>
</evidence>
<evidence type="ECO:0000256" key="2">
    <source>
        <dbReference type="ARBA" id="ARBA00022723"/>
    </source>
</evidence>
<dbReference type="AlphaFoldDB" id="A0A9D4U7P3"/>
<dbReference type="GO" id="GO:0016787">
    <property type="term" value="F:hydrolase activity"/>
    <property type="evidence" value="ECO:0007669"/>
    <property type="project" value="UniProtKB-KW"/>
</dbReference>
<dbReference type="GO" id="GO:0003723">
    <property type="term" value="F:RNA binding"/>
    <property type="evidence" value="ECO:0007669"/>
    <property type="project" value="TreeGrafter"/>
</dbReference>
<dbReference type="PROSITE" id="PS51194">
    <property type="entry name" value="HELICASE_CTER"/>
    <property type="match status" value="1"/>
</dbReference>
<evidence type="ECO:0000256" key="7">
    <source>
        <dbReference type="ARBA" id="ARBA00022833"/>
    </source>
</evidence>
<feature type="domain" description="Helicase C-terminal" evidence="13">
    <location>
        <begin position="257"/>
        <end position="422"/>
    </location>
</feature>
<feature type="domain" description="C3H1-type" evidence="11">
    <location>
        <begin position="761"/>
        <end position="788"/>
    </location>
</feature>
<proteinExistence type="predicted"/>
<dbReference type="GO" id="GO:0070475">
    <property type="term" value="P:rRNA base methylation"/>
    <property type="evidence" value="ECO:0007669"/>
    <property type="project" value="InterPro"/>
</dbReference>
<dbReference type="Gene3D" id="1.20.120.1080">
    <property type="match status" value="1"/>
</dbReference>
<sequence>MASPCSLRQHTENGASMASSSKNLPVRLQKRRIVDKVQLNRVTLIVAKTGSGKSSQVPQMLLEEGISPILCTQPRRLAVVAISKVVAKERGCQLGDEVGFHIGHKKVASPKSRIIFETAGVLLEELRCGGAKVLSRYRVVIFDEVHERSVESDLALTCIKQFMLRNGNLRLVLMSATFDCDFYKDYFKDLDRGERVEIIPISGSSVDSSSVPYKCEVSYVEDVAAMLGDDKTACFISELTSSSSDEVIHLDQQMHKMITSLVSHLHEEESDWKKNILIFLPTYKALEEQWSHLKSRGLKLKVFVLHSSIDMDHSLQAMEVSPQMRKVILATNVAESSVTIKGVSYVIDTCLSLEIYWDNERRKQLPRLVWVSKSQADQRKGRTGRTCDGQVFRLVPRQRFYSFMEFEKPAIQLLSLREQVLTISCSESKVINDPKVFFSKSMTPPPETTVQSALVALQHAEALKPSLQRGKLLPTHYGKLLASLPLSLESAMLVVKGGQLGLLRETAVLAALMDSSPFPIVHPFGHDIQYQRFLERFYQRRECSQGESKTFSYISVLLANLQAFEFWQSVMKDKQRLEKLISHAAHLKKKDSTEYVLTEVGEEQRWCTQHCLSLSALQATAEISYNVIEKIHLYRPTFLSEAQGAPTYYMAYDFHHCCEFYPDEENLTDKIILLEDQLPDGESGICSGRQYVSEQQFHYPDQIDLLRNLIGQVLSHFPQEGLVMDNDEDEPLGDEPTLCRYFQRGACTRGTECHFAHDFTAKRSVCKYFMTEHGCRYGELCEFRHPGSSEILPIQESSVVFEGSLPSDRDLLSLWPLSEKGMIFIYGEEDFSFTWNLSQYYPSNCLLATSSNEDECMHLKTETAIKQRVNQLSEAGVEIKWGLELHSLPSDRWENISCVLWTIKRDKPDDESLAKRLLDFFSSLSVILLSGCRADIALILTMYNDQYSRYQVERLARNCFFFLEQSIPFDSMTFGVYPHLETLLMTKHKLHMTFQGAQSYSACARACDIVVPVAVSEWSYGNLLAPTFSLLAWLCRFEFS</sequence>
<dbReference type="Gene3D" id="3.40.50.300">
    <property type="entry name" value="P-loop containing nucleotide triphosphate hydrolases"/>
    <property type="match status" value="2"/>
</dbReference>
<keyword evidence="5" id="KW-0378">Hydrolase</keyword>
<dbReference type="InterPro" id="IPR014001">
    <property type="entry name" value="Helicase_ATP-bd"/>
</dbReference>
<dbReference type="InterPro" id="IPR041367">
    <property type="entry name" value="Znf-CCCH_4"/>
</dbReference>
<evidence type="ECO:0000256" key="3">
    <source>
        <dbReference type="ARBA" id="ARBA00022741"/>
    </source>
</evidence>
<dbReference type="CDD" id="cd17917">
    <property type="entry name" value="DEXHc_RHA-like"/>
    <property type="match status" value="1"/>
</dbReference>
<evidence type="ECO:0000313" key="15">
    <source>
        <dbReference type="Proteomes" id="UP000886520"/>
    </source>
</evidence>
<dbReference type="PROSITE" id="PS51192">
    <property type="entry name" value="HELICASE_ATP_BIND_1"/>
    <property type="match status" value="1"/>
</dbReference>
<dbReference type="InterPro" id="IPR001650">
    <property type="entry name" value="Helicase_C-like"/>
</dbReference>
<dbReference type="PANTHER" id="PTHR18934">
    <property type="entry name" value="ATP-DEPENDENT RNA HELICASE"/>
    <property type="match status" value="1"/>
</dbReference>
<feature type="domain" description="Helicase ATP-binding" evidence="12">
    <location>
        <begin position="34"/>
        <end position="196"/>
    </location>
</feature>
<feature type="zinc finger region" description="C3H1-type" evidence="9">
    <location>
        <begin position="761"/>
        <end position="788"/>
    </location>
</feature>
<gene>
    <name evidence="14" type="ORF">GOP47_0021530</name>
</gene>
<dbReference type="OrthoDB" id="66977at2759"/>
<dbReference type="Proteomes" id="UP000886520">
    <property type="component" value="Chromosome 21"/>
</dbReference>
<evidence type="ECO:0000256" key="6">
    <source>
        <dbReference type="ARBA" id="ARBA00022806"/>
    </source>
</evidence>
<evidence type="ECO:0000313" key="14">
    <source>
        <dbReference type="EMBL" id="KAI5062983.1"/>
    </source>
</evidence>
<dbReference type="SMART" id="SM00487">
    <property type="entry name" value="DEXDc"/>
    <property type="match status" value="1"/>
</dbReference>
<dbReference type="GO" id="GO:0008270">
    <property type="term" value="F:zinc ion binding"/>
    <property type="evidence" value="ECO:0007669"/>
    <property type="project" value="UniProtKB-KW"/>
</dbReference>
<protein>
    <submittedName>
        <fullName evidence="14">Uncharacterized protein</fullName>
    </submittedName>
</protein>
<dbReference type="InterPro" id="IPR000571">
    <property type="entry name" value="Znf_CCCH"/>
</dbReference>
<dbReference type="InterPro" id="IPR027417">
    <property type="entry name" value="P-loop_NTPase"/>
</dbReference>